<dbReference type="FunFam" id="2.40.30.110:FF:000003">
    <property type="entry name" value="Aminomethyltransferase"/>
    <property type="match status" value="1"/>
</dbReference>
<dbReference type="HAMAP" id="MF_00259">
    <property type="entry name" value="GcvT"/>
    <property type="match status" value="1"/>
</dbReference>
<evidence type="ECO:0000256" key="8">
    <source>
        <dbReference type="PIRSR" id="PIRSR006487-1"/>
    </source>
</evidence>
<feature type="binding site" evidence="8">
    <location>
        <position position="197"/>
    </location>
    <ligand>
        <name>substrate</name>
    </ligand>
</feature>
<dbReference type="NCBIfam" id="NF001567">
    <property type="entry name" value="PRK00389.1"/>
    <property type="match status" value="1"/>
</dbReference>
<dbReference type="OrthoDB" id="9774591at2"/>
<feature type="domain" description="Aminomethyltransferase C-terminal" evidence="10">
    <location>
        <begin position="281"/>
        <end position="359"/>
    </location>
</feature>
<comment type="catalytic activity">
    <reaction evidence="6 7">
        <text>N(6)-[(R)-S(8)-aminomethyldihydrolipoyl]-L-lysyl-[protein] + (6S)-5,6,7,8-tetrahydrofolate = N(6)-[(R)-dihydrolipoyl]-L-lysyl-[protein] + (6R)-5,10-methylene-5,6,7,8-tetrahydrofolate + NH4(+)</text>
        <dbReference type="Rhea" id="RHEA:16945"/>
        <dbReference type="Rhea" id="RHEA-COMP:10475"/>
        <dbReference type="Rhea" id="RHEA-COMP:10492"/>
        <dbReference type="ChEBI" id="CHEBI:15636"/>
        <dbReference type="ChEBI" id="CHEBI:28938"/>
        <dbReference type="ChEBI" id="CHEBI:57453"/>
        <dbReference type="ChEBI" id="CHEBI:83100"/>
        <dbReference type="ChEBI" id="CHEBI:83143"/>
        <dbReference type="EC" id="2.1.2.10"/>
    </reaction>
</comment>
<dbReference type="NCBIfam" id="TIGR00528">
    <property type="entry name" value="gcvT"/>
    <property type="match status" value="1"/>
</dbReference>
<dbReference type="SUPFAM" id="SSF101790">
    <property type="entry name" value="Aminomethyltransferase beta-barrel domain"/>
    <property type="match status" value="1"/>
</dbReference>
<evidence type="ECO:0000256" key="2">
    <source>
        <dbReference type="ARBA" id="ARBA00012616"/>
    </source>
</evidence>
<dbReference type="GO" id="GO:0005960">
    <property type="term" value="C:glycine cleavage complex"/>
    <property type="evidence" value="ECO:0007669"/>
    <property type="project" value="InterPro"/>
</dbReference>
<comment type="similarity">
    <text evidence="1 7">Belongs to the GcvT family.</text>
</comment>
<dbReference type="InterPro" id="IPR013977">
    <property type="entry name" value="GcvT_C"/>
</dbReference>
<dbReference type="InterPro" id="IPR006222">
    <property type="entry name" value="GCVT_N"/>
</dbReference>
<dbReference type="InterPro" id="IPR029043">
    <property type="entry name" value="GcvT/YgfZ_C"/>
</dbReference>
<evidence type="ECO:0000256" key="5">
    <source>
        <dbReference type="ARBA" id="ARBA00031395"/>
    </source>
</evidence>
<dbReference type="Gene3D" id="2.40.30.110">
    <property type="entry name" value="Aminomethyltransferase beta-barrel domains"/>
    <property type="match status" value="1"/>
</dbReference>
<feature type="domain" description="GCVT N-terminal" evidence="9">
    <location>
        <begin position="7"/>
        <end position="264"/>
    </location>
</feature>
<evidence type="ECO:0000256" key="3">
    <source>
        <dbReference type="ARBA" id="ARBA00022576"/>
    </source>
</evidence>
<protein>
    <recommendedName>
        <fullName evidence="2 7">Aminomethyltransferase</fullName>
        <ecNumber evidence="2 7">2.1.2.10</ecNumber>
    </recommendedName>
    <alternativeName>
        <fullName evidence="5 7">Glycine cleavage system T protein</fullName>
    </alternativeName>
</protein>
<dbReference type="PIRSF" id="PIRSF006487">
    <property type="entry name" value="GcvT"/>
    <property type="match status" value="1"/>
</dbReference>
<dbReference type="Gene3D" id="3.30.1360.120">
    <property type="entry name" value="Probable tRNA modification gtpase trme, domain 1"/>
    <property type="match status" value="1"/>
</dbReference>
<dbReference type="FunFam" id="4.10.1250.10:FF:000001">
    <property type="entry name" value="Aminomethyltransferase"/>
    <property type="match status" value="1"/>
</dbReference>
<keyword evidence="3 7" id="KW-0032">Aminotransferase</keyword>
<dbReference type="GO" id="GO:0032259">
    <property type="term" value="P:methylation"/>
    <property type="evidence" value="ECO:0007669"/>
    <property type="project" value="UniProtKB-KW"/>
</dbReference>
<accession>A0A1M6SPU4</accession>
<keyword evidence="4 7" id="KW-0808">Transferase</keyword>
<organism evidence="11 12">
    <name type="scientific">Hathewaya proteolytica DSM 3090</name>
    <dbReference type="NCBI Taxonomy" id="1121331"/>
    <lineage>
        <taxon>Bacteria</taxon>
        <taxon>Bacillati</taxon>
        <taxon>Bacillota</taxon>
        <taxon>Clostridia</taxon>
        <taxon>Eubacteriales</taxon>
        <taxon>Clostridiaceae</taxon>
        <taxon>Hathewaya</taxon>
    </lineage>
</organism>
<evidence type="ECO:0000259" key="10">
    <source>
        <dbReference type="Pfam" id="PF08669"/>
    </source>
</evidence>
<dbReference type="GO" id="GO:0005829">
    <property type="term" value="C:cytosol"/>
    <property type="evidence" value="ECO:0007669"/>
    <property type="project" value="TreeGrafter"/>
</dbReference>
<dbReference type="GO" id="GO:0008483">
    <property type="term" value="F:transaminase activity"/>
    <property type="evidence" value="ECO:0007669"/>
    <property type="project" value="UniProtKB-KW"/>
</dbReference>
<dbReference type="InterPro" id="IPR006223">
    <property type="entry name" value="GcvT"/>
</dbReference>
<dbReference type="EC" id="2.1.2.10" evidence="2 7"/>
<name>A0A1M6SPU4_9CLOT</name>
<evidence type="ECO:0000313" key="12">
    <source>
        <dbReference type="Proteomes" id="UP000183952"/>
    </source>
</evidence>
<dbReference type="InterPro" id="IPR027266">
    <property type="entry name" value="TrmE/GcvT-like"/>
</dbReference>
<dbReference type="Pfam" id="PF01571">
    <property type="entry name" value="GCV_T"/>
    <property type="match status" value="1"/>
</dbReference>
<dbReference type="PANTHER" id="PTHR43757:SF2">
    <property type="entry name" value="AMINOMETHYLTRANSFERASE, MITOCHONDRIAL"/>
    <property type="match status" value="1"/>
</dbReference>
<dbReference type="Gene3D" id="3.30.70.1400">
    <property type="entry name" value="Aminomethyltransferase beta-barrel domains"/>
    <property type="match status" value="1"/>
</dbReference>
<dbReference type="SUPFAM" id="SSF103025">
    <property type="entry name" value="Folate-binding domain"/>
    <property type="match status" value="1"/>
</dbReference>
<dbReference type="GO" id="GO:0019464">
    <property type="term" value="P:glycine decarboxylation via glycine cleavage system"/>
    <property type="evidence" value="ECO:0007669"/>
    <property type="project" value="UniProtKB-UniRule"/>
</dbReference>
<dbReference type="Gene3D" id="4.10.1250.10">
    <property type="entry name" value="Aminomethyltransferase fragment"/>
    <property type="match status" value="1"/>
</dbReference>
<dbReference type="GO" id="GO:0004047">
    <property type="term" value="F:aminomethyltransferase activity"/>
    <property type="evidence" value="ECO:0007669"/>
    <property type="project" value="UniProtKB-UniRule"/>
</dbReference>
<dbReference type="InterPro" id="IPR022903">
    <property type="entry name" value="GcvT_bac"/>
</dbReference>
<evidence type="ECO:0000256" key="1">
    <source>
        <dbReference type="ARBA" id="ARBA00008609"/>
    </source>
</evidence>
<dbReference type="AlphaFoldDB" id="A0A1M6SPU4"/>
<proteinExistence type="inferred from homology"/>
<dbReference type="PANTHER" id="PTHR43757">
    <property type="entry name" value="AMINOMETHYLTRANSFERASE"/>
    <property type="match status" value="1"/>
</dbReference>
<gene>
    <name evidence="7" type="primary">gcvT</name>
    <name evidence="11" type="ORF">SAMN02745248_02608</name>
</gene>
<evidence type="ECO:0000256" key="6">
    <source>
        <dbReference type="ARBA" id="ARBA00047665"/>
    </source>
</evidence>
<dbReference type="FunFam" id="3.30.70.1400:FF:000001">
    <property type="entry name" value="Aminomethyltransferase"/>
    <property type="match status" value="1"/>
</dbReference>
<dbReference type="STRING" id="1121331.SAMN02745248_02608"/>
<dbReference type="InterPro" id="IPR028896">
    <property type="entry name" value="GcvT/YgfZ/DmdA"/>
</dbReference>
<reference evidence="11 12" key="1">
    <citation type="submission" date="2016-11" db="EMBL/GenBank/DDBJ databases">
        <authorList>
            <person name="Jaros S."/>
            <person name="Januszkiewicz K."/>
            <person name="Wedrychowicz H."/>
        </authorList>
    </citation>
    <scope>NUCLEOTIDE SEQUENCE [LARGE SCALE GENOMIC DNA]</scope>
    <source>
        <strain evidence="11 12">DSM 3090</strain>
    </source>
</reference>
<sequence length="363" mass="40337">MDKKTPLYDCHVAAKGKLVSFAGYMLPVQYDTGVINEHVTVRERVGMFDVSHMAELVLSGKDALGNIQNLVTNDCSNLLDNQIKYSPMCYENGTVVDDLLVYRINETTYLLVVNAANHAKDAKWIAEHLQGDVKMEDISERVAQIALQGPKAKEVLKKICDEKELPEKYYTFTTRMQVAGKTCLVSQTGYTGEFGYEIYCASEDACTIWNALLENGQEEGLIPCGLGCRDTLRFEAGMPLYGHEMNDTIMPKEAGLGFAVKMKKENFIGKKAMEEKGDITRKLAGLKITGKGIAREHQDVFVGDKKVGFTTTGTHCPTLGGAYANAMLDLPYNEVGREVEIDVRGRRVKAEVVKTPFYKSEKK</sequence>
<dbReference type="GO" id="GO:0008168">
    <property type="term" value="F:methyltransferase activity"/>
    <property type="evidence" value="ECO:0007669"/>
    <property type="project" value="UniProtKB-KW"/>
</dbReference>
<evidence type="ECO:0000259" key="9">
    <source>
        <dbReference type="Pfam" id="PF01571"/>
    </source>
</evidence>
<dbReference type="Pfam" id="PF08669">
    <property type="entry name" value="GCV_T_C"/>
    <property type="match status" value="1"/>
</dbReference>
<comment type="subunit">
    <text evidence="7">The glycine cleavage system is composed of four proteins: P, T, L and H.</text>
</comment>
<evidence type="ECO:0000313" key="11">
    <source>
        <dbReference type="EMBL" id="SHK46676.1"/>
    </source>
</evidence>
<evidence type="ECO:0000256" key="4">
    <source>
        <dbReference type="ARBA" id="ARBA00022679"/>
    </source>
</evidence>
<comment type="function">
    <text evidence="7">The glycine cleavage system catalyzes the degradation of glycine.</text>
</comment>
<dbReference type="Proteomes" id="UP000183952">
    <property type="component" value="Unassembled WGS sequence"/>
</dbReference>
<keyword evidence="11" id="KW-0489">Methyltransferase</keyword>
<keyword evidence="12" id="KW-1185">Reference proteome</keyword>
<dbReference type="RefSeq" id="WP_072904495.1">
    <property type="nucleotide sequence ID" value="NZ_FRAD01000030.1"/>
</dbReference>
<dbReference type="EMBL" id="FRAD01000030">
    <property type="protein sequence ID" value="SHK46676.1"/>
    <property type="molecule type" value="Genomic_DNA"/>
</dbReference>
<evidence type="ECO:0000256" key="7">
    <source>
        <dbReference type="HAMAP-Rule" id="MF_00259"/>
    </source>
</evidence>